<accession>A0A290MUE7</accession>
<organism evidence="1 2">
    <name type="scientific">Caulobacter vibrioides</name>
    <name type="common">Caulobacter crescentus</name>
    <dbReference type="NCBI Taxonomy" id="155892"/>
    <lineage>
        <taxon>Bacteria</taxon>
        <taxon>Pseudomonadati</taxon>
        <taxon>Pseudomonadota</taxon>
        <taxon>Alphaproteobacteria</taxon>
        <taxon>Caulobacterales</taxon>
        <taxon>Caulobacteraceae</taxon>
        <taxon>Caulobacter</taxon>
    </lineage>
</organism>
<gene>
    <name evidence="1" type="ORF">CA606_00055</name>
</gene>
<dbReference type="Proteomes" id="UP000217311">
    <property type="component" value="Chromosome"/>
</dbReference>
<proteinExistence type="predicted"/>
<dbReference type="EMBL" id="CP023315">
    <property type="protein sequence ID" value="ATC30868.1"/>
    <property type="molecule type" value="Genomic_DNA"/>
</dbReference>
<sequence>MSPLANPAFANPAFANPAFDSPFNPGLRLTDDRLDIAEAVLAGAWRTLRAAGFGEAEVQALFDQIADRPEDLARRLRKMANASG</sequence>
<dbReference type="AlphaFoldDB" id="A0A290MUE7"/>
<name>A0A290MUE7_CAUVI</name>
<evidence type="ECO:0000313" key="1">
    <source>
        <dbReference type="EMBL" id="ATC30868.1"/>
    </source>
</evidence>
<evidence type="ECO:0000313" key="2">
    <source>
        <dbReference type="Proteomes" id="UP000217311"/>
    </source>
</evidence>
<protein>
    <submittedName>
        <fullName evidence="1">Uncharacterized protein</fullName>
    </submittedName>
</protein>
<reference evidence="2" key="1">
    <citation type="submission" date="2017-09" db="EMBL/GenBank/DDBJ databases">
        <title>Genome evolution observed in wild isolates of Caulobacter crescentus.</title>
        <authorList>
            <person name="Ely B."/>
            <person name="Wilson K."/>
            <person name="Scott D."/>
        </authorList>
    </citation>
    <scope>NUCLEOTIDE SEQUENCE [LARGE SCALE GENOMIC DNA]</scope>
    <source>
        <strain evidence="2">CB13b1a</strain>
    </source>
</reference>
<dbReference type="RefSeq" id="WP_096050340.1">
    <property type="nucleotide sequence ID" value="NZ_CP023315.3"/>
</dbReference>